<keyword evidence="3 6" id="KW-0418">Kinase</keyword>
<evidence type="ECO:0000313" key="6">
    <source>
        <dbReference type="EMBL" id="KGM13419.1"/>
    </source>
</evidence>
<feature type="domain" description="HipA-like C-terminal" evidence="4">
    <location>
        <begin position="146"/>
        <end position="382"/>
    </location>
</feature>
<name>A0A0A0C202_9CELL</name>
<accession>A0A0A0C202</accession>
<dbReference type="GO" id="GO:0005829">
    <property type="term" value="C:cytosol"/>
    <property type="evidence" value="ECO:0007669"/>
    <property type="project" value="TreeGrafter"/>
</dbReference>
<keyword evidence="7" id="KW-1185">Reference proteome</keyword>
<sequence length="421" mass="44934">MTGELAVLLGGHVVATVTRARPGTLRLTYTGEGDGTPLSLSLPPETSPHVGAPVHVFLDALLPESGGVRAAIGRAHGADPSDLLDLLAAVGQDCAGAVQLCPPHQVDSTLERGGSLEPCSDGEIEARLDAMELDEDASWVMPGEHWSLGGTQGKVALRRHAGAWFIAHGAEPTTHILKPGIRRLRAQALIEHVSMRAAHLIGLDVAGTEYATFKSQDAIVVTRFDRFADDAGIVQRRHQEDMCQALGTDAKYEEYGGPSVADITRLLREVSPTPAAARTNVTRFLDGVIYNTVIGAPDAHGRNYAVLLDGEAVTVAPLYDVATGLAYDQPEERRLASMRIGGTFTFGQMDADAWRRLADEVQVDGDALLTRARQIADAAPAAAQTALDELTGDPDVDEVRHRLVERLESHAHRVTRDGTGS</sequence>
<evidence type="ECO:0000256" key="2">
    <source>
        <dbReference type="ARBA" id="ARBA00022679"/>
    </source>
</evidence>
<dbReference type="EMBL" id="AXCZ01000044">
    <property type="protein sequence ID" value="KGM13419.1"/>
    <property type="molecule type" value="Genomic_DNA"/>
</dbReference>
<protein>
    <submittedName>
        <fullName evidence="6">Phosphatidylinositol kinase</fullName>
    </submittedName>
</protein>
<evidence type="ECO:0000259" key="4">
    <source>
        <dbReference type="Pfam" id="PF07804"/>
    </source>
</evidence>
<comment type="caution">
    <text evidence="6">The sequence shown here is derived from an EMBL/GenBank/DDBJ whole genome shotgun (WGS) entry which is preliminary data.</text>
</comment>
<organism evidence="6 7">
    <name type="scientific">Cellulomonas bogoriensis 69B4 = DSM 16987</name>
    <dbReference type="NCBI Taxonomy" id="1386082"/>
    <lineage>
        <taxon>Bacteria</taxon>
        <taxon>Bacillati</taxon>
        <taxon>Actinomycetota</taxon>
        <taxon>Actinomycetes</taxon>
        <taxon>Micrococcales</taxon>
        <taxon>Cellulomonadaceae</taxon>
        <taxon>Cellulomonas</taxon>
    </lineage>
</organism>
<gene>
    <name evidence="6" type="ORF">N869_14200</name>
</gene>
<dbReference type="GO" id="GO:0004674">
    <property type="term" value="F:protein serine/threonine kinase activity"/>
    <property type="evidence" value="ECO:0007669"/>
    <property type="project" value="TreeGrafter"/>
</dbReference>
<dbReference type="PANTHER" id="PTHR37419:SF1">
    <property type="entry name" value="SERINE_THREONINE-PROTEIN KINASE TOXIN HIPA"/>
    <property type="match status" value="1"/>
</dbReference>
<evidence type="ECO:0000259" key="5">
    <source>
        <dbReference type="Pfam" id="PF13657"/>
    </source>
</evidence>
<evidence type="ECO:0000256" key="3">
    <source>
        <dbReference type="ARBA" id="ARBA00022777"/>
    </source>
</evidence>
<dbReference type="OrthoDB" id="3182374at2"/>
<evidence type="ECO:0000313" key="7">
    <source>
        <dbReference type="Proteomes" id="UP000054314"/>
    </source>
</evidence>
<feature type="domain" description="HipA N-terminal subdomain 1" evidence="5">
    <location>
        <begin position="5"/>
        <end position="100"/>
    </location>
</feature>
<comment type="similarity">
    <text evidence="1">Belongs to the HipA Ser/Thr kinase family.</text>
</comment>
<dbReference type="PANTHER" id="PTHR37419">
    <property type="entry name" value="SERINE/THREONINE-PROTEIN KINASE TOXIN HIPA"/>
    <property type="match status" value="1"/>
</dbReference>
<dbReference type="InterPro" id="IPR052028">
    <property type="entry name" value="HipA_Ser/Thr_kinase"/>
</dbReference>
<evidence type="ECO:0000256" key="1">
    <source>
        <dbReference type="ARBA" id="ARBA00010164"/>
    </source>
</evidence>
<dbReference type="RefSeq" id="WP_035059285.1">
    <property type="nucleotide sequence ID" value="NZ_AXCZ01000044.1"/>
</dbReference>
<dbReference type="InterPro" id="IPR012893">
    <property type="entry name" value="HipA-like_C"/>
</dbReference>
<reference evidence="6 7" key="1">
    <citation type="submission" date="2013-08" db="EMBL/GenBank/DDBJ databases">
        <title>Genome sequencing of Cellulomonas bogoriensis 69B4.</title>
        <authorList>
            <person name="Chen F."/>
            <person name="Li Y."/>
            <person name="Wang G."/>
        </authorList>
    </citation>
    <scope>NUCLEOTIDE SEQUENCE [LARGE SCALE GENOMIC DNA]</scope>
    <source>
        <strain evidence="6 7">69B4</strain>
    </source>
</reference>
<dbReference type="Proteomes" id="UP000054314">
    <property type="component" value="Unassembled WGS sequence"/>
</dbReference>
<proteinExistence type="inferred from homology"/>
<keyword evidence="2" id="KW-0808">Transferase</keyword>
<dbReference type="Pfam" id="PF07804">
    <property type="entry name" value="HipA_C"/>
    <property type="match status" value="1"/>
</dbReference>
<dbReference type="AlphaFoldDB" id="A0A0A0C202"/>
<dbReference type="NCBIfam" id="TIGR03071">
    <property type="entry name" value="couple_hipA"/>
    <property type="match status" value="1"/>
</dbReference>
<dbReference type="InterPro" id="IPR017508">
    <property type="entry name" value="HipA_N1"/>
</dbReference>
<dbReference type="Pfam" id="PF13657">
    <property type="entry name" value="Couple_hipA"/>
    <property type="match status" value="1"/>
</dbReference>
<dbReference type="Gene3D" id="1.10.1070.20">
    <property type="match status" value="1"/>
</dbReference>